<protein>
    <submittedName>
        <fullName evidence="1">Uncharacterized protein</fullName>
    </submittedName>
</protein>
<dbReference type="AlphaFoldDB" id="A0A1E3Q5I0"/>
<sequence>MPPHYKGFNFSPKATIVRSPRNHTYGSGRSSGHNALSGVPYHGDGFDNSWAISFSSEQTASFTIQEFYITIFNISNPTVAPTQSASLKLLLFCVNNGVNFVTIAIPAGEEMYINATATAPDSFADTYAVRVQAFFDDNSEAGVIIDGIKFERSHYPGLSDTCEEGLRKLTFDDISTSCDQGNISAPETYHDFRLHYPQSAYEELSPWNVTAASLFAANSSEALVADGSRNILYGSTGTNGPFGVIAILMFGRPTESLLLDQQQSLTSNDDFDFDLISMRLGLDEIEIVSGAFVLDVVVQGFDKCGNQVAQMVRQYVPFPGTGGSVSEISAGMFAESNFVGLRKVQFSATAATLPPGGEPIIYDVPFWIDSVEYRRSDLEDSCPK</sequence>
<reference evidence="1 2" key="1">
    <citation type="journal article" date="2016" name="Proc. Natl. Acad. Sci. U.S.A.">
        <title>Comparative genomics of biotechnologically important yeasts.</title>
        <authorList>
            <person name="Riley R."/>
            <person name="Haridas S."/>
            <person name="Wolfe K.H."/>
            <person name="Lopes M.R."/>
            <person name="Hittinger C.T."/>
            <person name="Goeker M."/>
            <person name="Salamov A.A."/>
            <person name="Wisecaver J.H."/>
            <person name="Long T.M."/>
            <person name="Calvey C.H."/>
            <person name="Aerts A.L."/>
            <person name="Barry K.W."/>
            <person name="Choi C."/>
            <person name="Clum A."/>
            <person name="Coughlan A.Y."/>
            <person name="Deshpande S."/>
            <person name="Douglass A.P."/>
            <person name="Hanson S.J."/>
            <person name="Klenk H.-P."/>
            <person name="LaButti K.M."/>
            <person name="Lapidus A."/>
            <person name="Lindquist E.A."/>
            <person name="Lipzen A.M."/>
            <person name="Meier-Kolthoff J.P."/>
            <person name="Ohm R.A."/>
            <person name="Otillar R.P."/>
            <person name="Pangilinan J.L."/>
            <person name="Peng Y."/>
            <person name="Rokas A."/>
            <person name="Rosa C.A."/>
            <person name="Scheuner C."/>
            <person name="Sibirny A.A."/>
            <person name="Slot J.C."/>
            <person name="Stielow J.B."/>
            <person name="Sun H."/>
            <person name="Kurtzman C.P."/>
            <person name="Blackwell M."/>
            <person name="Grigoriev I.V."/>
            <person name="Jeffries T.W."/>
        </authorList>
    </citation>
    <scope>NUCLEOTIDE SEQUENCE [LARGE SCALE GENOMIC DNA]</scope>
    <source>
        <strain evidence="1 2">NRRL Y-11557</strain>
    </source>
</reference>
<evidence type="ECO:0000313" key="2">
    <source>
        <dbReference type="Proteomes" id="UP000094385"/>
    </source>
</evidence>
<gene>
    <name evidence="1" type="ORF">LIPSTDRAFT_117466</name>
</gene>
<evidence type="ECO:0000313" key="1">
    <source>
        <dbReference type="EMBL" id="ODQ72870.1"/>
    </source>
</evidence>
<dbReference type="EMBL" id="KV454294">
    <property type="protein sequence ID" value="ODQ72870.1"/>
    <property type="molecule type" value="Genomic_DNA"/>
</dbReference>
<name>A0A1E3Q5I0_LIPST</name>
<organism evidence="1 2">
    <name type="scientific">Lipomyces starkeyi NRRL Y-11557</name>
    <dbReference type="NCBI Taxonomy" id="675824"/>
    <lineage>
        <taxon>Eukaryota</taxon>
        <taxon>Fungi</taxon>
        <taxon>Dikarya</taxon>
        <taxon>Ascomycota</taxon>
        <taxon>Saccharomycotina</taxon>
        <taxon>Lipomycetes</taxon>
        <taxon>Lipomycetales</taxon>
        <taxon>Lipomycetaceae</taxon>
        <taxon>Lipomyces</taxon>
    </lineage>
</organism>
<dbReference type="OrthoDB" id="5385872at2759"/>
<keyword evidence="2" id="KW-1185">Reference proteome</keyword>
<proteinExistence type="predicted"/>
<dbReference type="Proteomes" id="UP000094385">
    <property type="component" value="Unassembled WGS sequence"/>
</dbReference>
<accession>A0A1E3Q5I0</accession>